<dbReference type="GO" id="GO:0030659">
    <property type="term" value="C:cytoplasmic vesicle membrane"/>
    <property type="evidence" value="ECO:0007669"/>
    <property type="project" value="UniProtKB-ARBA"/>
</dbReference>
<dbReference type="InterPro" id="IPR008388">
    <property type="entry name" value="Ac45_acc_su"/>
</dbReference>
<evidence type="ECO:0000256" key="4">
    <source>
        <dbReference type="ARBA" id="ARBA00022989"/>
    </source>
</evidence>
<dbReference type="InterPro" id="IPR046756">
    <property type="entry name" value="VAS1/VOA1_TM"/>
</dbReference>
<dbReference type="PANTHER" id="PTHR12471:SF2">
    <property type="entry name" value="V-TYPE PROTON ATPASE SUBUNIT S1"/>
    <property type="match status" value="1"/>
</dbReference>
<dbReference type="Proteomes" id="UP000504632">
    <property type="component" value="Chromosome 3"/>
</dbReference>
<organism evidence="10 11">
    <name type="scientific">Chanos chanos</name>
    <name type="common">Milkfish</name>
    <name type="synonym">Mugil chanos</name>
    <dbReference type="NCBI Taxonomy" id="29144"/>
    <lineage>
        <taxon>Eukaryota</taxon>
        <taxon>Metazoa</taxon>
        <taxon>Chordata</taxon>
        <taxon>Craniata</taxon>
        <taxon>Vertebrata</taxon>
        <taxon>Euteleostomi</taxon>
        <taxon>Actinopterygii</taxon>
        <taxon>Neopterygii</taxon>
        <taxon>Teleostei</taxon>
        <taxon>Ostariophysi</taxon>
        <taxon>Gonorynchiformes</taxon>
        <taxon>Chanidae</taxon>
        <taxon>Chanos</taxon>
    </lineage>
</organism>
<evidence type="ECO:0000256" key="6">
    <source>
        <dbReference type="SAM" id="Phobius"/>
    </source>
</evidence>
<dbReference type="GO" id="GO:0098588">
    <property type="term" value="C:bounding membrane of organelle"/>
    <property type="evidence" value="ECO:0007669"/>
    <property type="project" value="UniProtKB-ARBA"/>
</dbReference>
<evidence type="ECO:0000256" key="1">
    <source>
        <dbReference type="ARBA" id="ARBA00004167"/>
    </source>
</evidence>
<evidence type="ECO:0000256" key="3">
    <source>
        <dbReference type="ARBA" id="ARBA00022692"/>
    </source>
</evidence>
<keyword evidence="10" id="KW-1185">Reference proteome</keyword>
<keyword evidence="7" id="KW-0732">Signal</keyword>
<dbReference type="GeneID" id="115807122"/>
<comment type="similarity">
    <text evidence="2">Belongs to the vacuolar ATPase subunit S1 family.</text>
</comment>
<dbReference type="PANTHER" id="PTHR12471">
    <property type="entry name" value="VACUOLAR ATP SYNTHASE SUBUNIT S1"/>
    <property type="match status" value="1"/>
</dbReference>
<evidence type="ECO:0000256" key="5">
    <source>
        <dbReference type="ARBA" id="ARBA00023136"/>
    </source>
</evidence>
<dbReference type="Gene3D" id="2.40.160.110">
    <property type="match status" value="1"/>
</dbReference>
<dbReference type="FunCoup" id="A0A6J2UVW0">
    <property type="interactions" value="398"/>
</dbReference>
<dbReference type="Pfam" id="PF05827">
    <property type="entry name" value="VAS1_LD"/>
    <property type="match status" value="1"/>
</dbReference>
<keyword evidence="3 6" id="KW-0812">Transmembrane</keyword>
<gene>
    <name evidence="11" type="primary">atp6ap1b</name>
</gene>
<dbReference type="FunFam" id="2.40.160.110:FF:000003">
    <property type="entry name" value="ATPase H+ transporting accessory protein 1"/>
    <property type="match status" value="1"/>
</dbReference>
<dbReference type="OrthoDB" id="9985059at2759"/>
<dbReference type="GO" id="GO:0033176">
    <property type="term" value="C:proton-transporting V-type ATPase complex"/>
    <property type="evidence" value="ECO:0007669"/>
    <property type="project" value="TreeGrafter"/>
</dbReference>
<keyword evidence="4 6" id="KW-1133">Transmembrane helix</keyword>
<dbReference type="InterPro" id="IPR046755">
    <property type="entry name" value="VAS1_LD"/>
</dbReference>
<dbReference type="GO" id="GO:0001671">
    <property type="term" value="F:ATPase activator activity"/>
    <property type="evidence" value="ECO:0007669"/>
    <property type="project" value="TreeGrafter"/>
</dbReference>
<feature type="chain" id="PRO_5027122958" evidence="7">
    <location>
        <begin position="27"/>
        <end position="455"/>
    </location>
</feature>
<evidence type="ECO:0000256" key="2">
    <source>
        <dbReference type="ARBA" id="ARBA00009037"/>
    </source>
</evidence>
<protein>
    <submittedName>
        <fullName evidence="11">V-type proton ATPase subunit S1b</fullName>
    </submittedName>
</protein>
<dbReference type="RefSeq" id="XP_030623848.1">
    <property type="nucleotide sequence ID" value="XM_030767988.1"/>
</dbReference>
<evidence type="ECO:0000313" key="10">
    <source>
        <dbReference type="Proteomes" id="UP000504632"/>
    </source>
</evidence>
<accession>A0A6J2UVW0</accession>
<feature type="transmembrane region" description="Helical" evidence="6">
    <location>
        <begin position="411"/>
        <end position="430"/>
    </location>
</feature>
<reference evidence="11" key="1">
    <citation type="submission" date="2025-08" db="UniProtKB">
        <authorList>
            <consortium name="RefSeq"/>
        </authorList>
    </citation>
    <scope>IDENTIFICATION</scope>
</reference>
<dbReference type="InParanoid" id="A0A6J2UVW0"/>
<name>A0A6J2UVW0_CHACN</name>
<evidence type="ECO:0000259" key="9">
    <source>
        <dbReference type="Pfam" id="PF20520"/>
    </source>
</evidence>
<dbReference type="Pfam" id="PF20520">
    <property type="entry name" value="Ac45-VOA1_TM"/>
    <property type="match status" value="1"/>
</dbReference>
<feature type="domain" description="V-type proton ATPase subunit S1 luminal" evidence="8">
    <location>
        <begin position="246"/>
        <end position="390"/>
    </location>
</feature>
<proteinExistence type="inferred from homology"/>
<evidence type="ECO:0000259" key="8">
    <source>
        <dbReference type="Pfam" id="PF05827"/>
    </source>
</evidence>
<evidence type="ECO:0000313" key="11">
    <source>
        <dbReference type="RefSeq" id="XP_030623848.1"/>
    </source>
</evidence>
<evidence type="ECO:0000256" key="7">
    <source>
        <dbReference type="SAM" id="SignalP"/>
    </source>
</evidence>
<keyword evidence="5 6" id="KW-0472">Membrane</keyword>
<comment type="subcellular location">
    <subcellularLocation>
        <location evidence="1">Membrane</location>
        <topology evidence="1">Single-pass membrane protein</topology>
    </subcellularLocation>
</comment>
<dbReference type="CTD" id="195824"/>
<dbReference type="GO" id="GO:0012505">
    <property type="term" value="C:endomembrane system"/>
    <property type="evidence" value="ECO:0007669"/>
    <property type="project" value="UniProtKB-ARBA"/>
</dbReference>
<dbReference type="GO" id="GO:0030641">
    <property type="term" value="P:regulation of cellular pH"/>
    <property type="evidence" value="ECO:0007669"/>
    <property type="project" value="TreeGrafter"/>
</dbReference>
<feature type="domain" description="V-type proton ATPase subunit S1/VOA1 transmembrane" evidence="9">
    <location>
        <begin position="405"/>
        <end position="443"/>
    </location>
</feature>
<sequence>MLQRTGSKMALIPLLLIVFSLNSCSGQVPLIMWTSEGYTMPQFPHPSAGHIVSRGQFVSYLNSALKATPQNVVLFLQDKLSIDDFTVYGGVFGNREDSVFSNLESALQASTSRLVLPALAWPVTAAMTELFQEELGVPAEHTDPDTLTEDQLHQADQSLLVISLPYSTGADSKERLRKNDAVIGHVLSVLTAKGVPYTAVYTGHRPSTVIQDTPTSWVERSPGRSLLQVTAASVKPPVTLNSTEGKPCIMLWAETLSVKYSQNDWFDLAPHTFNGTVTLDGSVCNGTVSRLVLNYPSVLGFQSFRLIFSMRKSLFPVSAREWSILEQVELDYDGQTATFLSGRGIYSPAEYSFHCQKVSSISDPLLVPRTASDNATLWSLSFTDFQIQGFGLTDENFKYASDCSGFFTPGIWMGLVTSLLMILVLTYGLHMIMQLRTMDRFDDPKGPSISVPQSE</sequence>
<feature type="signal peptide" evidence="7">
    <location>
        <begin position="1"/>
        <end position="26"/>
    </location>
</feature>
<dbReference type="AlphaFoldDB" id="A0A6J2UVW0"/>